<feature type="transmembrane region" description="Helical" evidence="2">
    <location>
        <begin position="104"/>
        <end position="126"/>
    </location>
</feature>
<evidence type="ECO:0000259" key="3">
    <source>
        <dbReference type="Pfam" id="PF00892"/>
    </source>
</evidence>
<dbReference type="PANTHER" id="PTHR22911">
    <property type="entry name" value="ACYL-MALONYL CONDENSING ENZYME-RELATED"/>
    <property type="match status" value="1"/>
</dbReference>
<feature type="transmembrane region" description="Helical" evidence="2">
    <location>
        <begin position="224"/>
        <end position="245"/>
    </location>
</feature>
<sequence>MNYHNAPEGASFGLLMIMVSAILWGTVGIFVQTIYTLSEGNSFSIGFLRLAISLPVLFFACARTLVGWQMLQIAKRDLALMLLTGAMTAFYQVCYFTSISYIGVAAATLITLCTAPVWVALLASLILHERFTLGILLAGLCAVGGTALLVNVQPGQITVRSQILGVCLALSSALAYASVTLCSRLLSRRYHPLQSLTVSFFAGAVFLLPIALITGLVLQYPFVGWIALLYLGIVTTAFAYVLYFSGIRHTPATVASIATLLEPLTSTILAWWLLGENLGTSGIIGGVLLLIAIGTLYWDLRWNQRHSRRN</sequence>
<gene>
    <name evidence="4" type="ORF">NIES1031_21895</name>
</gene>
<comment type="caution">
    <text evidence="4">The sequence shown here is derived from an EMBL/GenBank/DDBJ whole genome shotgun (WGS) entry which is preliminary data.</text>
</comment>
<evidence type="ECO:0000256" key="1">
    <source>
        <dbReference type="ARBA" id="ARBA00007362"/>
    </source>
</evidence>
<protein>
    <submittedName>
        <fullName evidence="4">EamA family transporter</fullName>
    </submittedName>
</protein>
<feature type="transmembrane region" description="Helical" evidence="2">
    <location>
        <begin position="12"/>
        <end position="35"/>
    </location>
</feature>
<dbReference type="PANTHER" id="PTHR22911:SF79">
    <property type="entry name" value="MOBA-LIKE NTP TRANSFERASE DOMAIN-CONTAINING PROTEIN"/>
    <property type="match status" value="1"/>
</dbReference>
<name>A0A1U7HCU4_9CHRO</name>
<keyword evidence="2" id="KW-0472">Membrane</keyword>
<dbReference type="OrthoDB" id="581400at2"/>
<evidence type="ECO:0000313" key="4">
    <source>
        <dbReference type="EMBL" id="OKH21389.1"/>
    </source>
</evidence>
<feature type="transmembrane region" description="Helical" evidence="2">
    <location>
        <begin position="47"/>
        <end position="66"/>
    </location>
</feature>
<proteinExistence type="inferred from homology"/>
<dbReference type="GO" id="GO:0016020">
    <property type="term" value="C:membrane"/>
    <property type="evidence" value="ECO:0007669"/>
    <property type="project" value="InterPro"/>
</dbReference>
<feature type="domain" description="EamA" evidence="3">
    <location>
        <begin position="164"/>
        <end position="295"/>
    </location>
</feature>
<feature type="transmembrane region" description="Helical" evidence="2">
    <location>
        <begin position="163"/>
        <end position="186"/>
    </location>
</feature>
<keyword evidence="5" id="KW-1185">Reference proteome</keyword>
<dbReference type="Proteomes" id="UP000185984">
    <property type="component" value="Unassembled WGS sequence"/>
</dbReference>
<feature type="transmembrane region" description="Helical" evidence="2">
    <location>
        <begin position="78"/>
        <end position="98"/>
    </location>
</feature>
<feature type="domain" description="EamA" evidence="3">
    <location>
        <begin position="12"/>
        <end position="150"/>
    </location>
</feature>
<keyword evidence="2" id="KW-0812">Transmembrane</keyword>
<dbReference type="RefSeq" id="WP_073551558.1">
    <property type="nucleotide sequence ID" value="NZ_CAWMVK010000020.1"/>
</dbReference>
<organism evidence="4 5">
    <name type="scientific">Chroogloeocystis siderophila 5.2 s.c.1</name>
    <dbReference type="NCBI Taxonomy" id="247279"/>
    <lineage>
        <taxon>Bacteria</taxon>
        <taxon>Bacillati</taxon>
        <taxon>Cyanobacteriota</taxon>
        <taxon>Cyanophyceae</taxon>
        <taxon>Oscillatoriophycideae</taxon>
        <taxon>Chroococcales</taxon>
        <taxon>Chroococcaceae</taxon>
        <taxon>Chroogloeocystis</taxon>
    </lineage>
</organism>
<dbReference type="EMBL" id="MRCC01000027">
    <property type="protein sequence ID" value="OKH21389.1"/>
    <property type="molecule type" value="Genomic_DNA"/>
</dbReference>
<feature type="transmembrane region" description="Helical" evidence="2">
    <location>
        <begin position="280"/>
        <end position="300"/>
    </location>
</feature>
<evidence type="ECO:0000256" key="2">
    <source>
        <dbReference type="SAM" id="Phobius"/>
    </source>
</evidence>
<dbReference type="InterPro" id="IPR000620">
    <property type="entry name" value="EamA_dom"/>
</dbReference>
<evidence type="ECO:0000313" key="5">
    <source>
        <dbReference type="Proteomes" id="UP000185984"/>
    </source>
</evidence>
<dbReference type="InterPro" id="IPR037185">
    <property type="entry name" value="EmrE-like"/>
</dbReference>
<comment type="similarity">
    <text evidence="1">Belongs to the EamA transporter family.</text>
</comment>
<feature type="transmembrane region" description="Helical" evidence="2">
    <location>
        <begin position="198"/>
        <end position="218"/>
    </location>
</feature>
<keyword evidence="2" id="KW-1133">Transmembrane helix</keyword>
<accession>A0A1U7HCU4</accession>
<feature type="transmembrane region" description="Helical" evidence="2">
    <location>
        <begin position="252"/>
        <end position="274"/>
    </location>
</feature>
<reference evidence="4 5" key="1">
    <citation type="submission" date="2016-11" db="EMBL/GenBank/DDBJ databases">
        <title>Draft Genome Sequences of Nine Cyanobacterial Strains from Diverse Habitats.</title>
        <authorList>
            <person name="Zhu T."/>
            <person name="Hou S."/>
            <person name="Lu X."/>
            <person name="Hess W.R."/>
        </authorList>
    </citation>
    <scope>NUCLEOTIDE SEQUENCE [LARGE SCALE GENOMIC DNA]</scope>
    <source>
        <strain evidence="4 5">5.2 s.c.1</strain>
    </source>
</reference>
<dbReference type="AlphaFoldDB" id="A0A1U7HCU4"/>
<feature type="transmembrane region" description="Helical" evidence="2">
    <location>
        <begin position="133"/>
        <end position="151"/>
    </location>
</feature>
<dbReference type="SUPFAM" id="SSF103481">
    <property type="entry name" value="Multidrug resistance efflux transporter EmrE"/>
    <property type="match status" value="2"/>
</dbReference>
<dbReference type="Pfam" id="PF00892">
    <property type="entry name" value="EamA"/>
    <property type="match status" value="2"/>
</dbReference>
<dbReference type="STRING" id="247279.NIES1031_21895"/>